<dbReference type="Proteomes" id="UP001500542">
    <property type="component" value="Unassembled WGS sequence"/>
</dbReference>
<proteinExistence type="predicted"/>
<dbReference type="EMBL" id="BAAAHK010000014">
    <property type="protein sequence ID" value="GAA0953310.1"/>
    <property type="molecule type" value="Genomic_DNA"/>
</dbReference>
<reference evidence="2 3" key="1">
    <citation type="journal article" date="2019" name="Int. J. Syst. Evol. Microbiol.">
        <title>The Global Catalogue of Microorganisms (GCM) 10K type strain sequencing project: providing services to taxonomists for standard genome sequencing and annotation.</title>
        <authorList>
            <consortium name="The Broad Institute Genomics Platform"/>
            <consortium name="The Broad Institute Genome Sequencing Center for Infectious Disease"/>
            <person name="Wu L."/>
            <person name="Ma J."/>
        </authorList>
    </citation>
    <scope>NUCLEOTIDE SEQUENCE [LARGE SCALE GENOMIC DNA]</scope>
    <source>
        <strain evidence="2 3">JCM 10977</strain>
    </source>
</reference>
<evidence type="ECO:0000313" key="2">
    <source>
        <dbReference type="EMBL" id="GAA0953310.1"/>
    </source>
</evidence>
<evidence type="ECO:0000256" key="1">
    <source>
        <dbReference type="SAM" id="MobiDB-lite"/>
    </source>
</evidence>
<name>A0ABN1R8Z8_9ACTN</name>
<feature type="region of interest" description="Disordered" evidence="1">
    <location>
        <begin position="47"/>
        <end position="78"/>
    </location>
</feature>
<organism evidence="2 3">
    <name type="scientific">Kribbella koreensis</name>
    <dbReference type="NCBI Taxonomy" id="57909"/>
    <lineage>
        <taxon>Bacteria</taxon>
        <taxon>Bacillati</taxon>
        <taxon>Actinomycetota</taxon>
        <taxon>Actinomycetes</taxon>
        <taxon>Propionibacteriales</taxon>
        <taxon>Kribbellaceae</taxon>
        <taxon>Kribbella</taxon>
    </lineage>
</organism>
<keyword evidence="3" id="KW-1185">Reference proteome</keyword>
<dbReference type="RefSeq" id="WP_343976903.1">
    <property type="nucleotide sequence ID" value="NZ_BAAAHK010000014.1"/>
</dbReference>
<accession>A0ABN1R8Z8</accession>
<comment type="caution">
    <text evidence="2">The sequence shown here is derived from an EMBL/GenBank/DDBJ whole genome shotgun (WGS) entry which is preliminary data.</text>
</comment>
<protein>
    <submittedName>
        <fullName evidence="2">Uncharacterized protein</fullName>
    </submittedName>
</protein>
<sequence length="78" mass="7831">MQEQPTGETPEQALARELQGAQTEIRGVGSVLDDALAEDDRLAALAANPPSSADTGLGNVAAGNGATADNGQAEGGWR</sequence>
<evidence type="ECO:0000313" key="3">
    <source>
        <dbReference type="Proteomes" id="UP001500542"/>
    </source>
</evidence>
<gene>
    <name evidence="2" type="ORF">GCM10009554_57520</name>
</gene>